<dbReference type="AlphaFoldDB" id="A0AAU9TSS8"/>
<proteinExistence type="predicted"/>
<organism evidence="2 3">
    <name type="scientific">Euphydryas editha</name>
    <name type="common">Edith's checkerspot</name>
    <dbReference type="NCBI Taxonomy" id="104508"/>
    <lineage>
        <taxon>Eukaryota</taxon>
        <taxon>Metazoa</taxon>
        <taxon>Ecdysozoa</taxon>
        <taxon>Arthropoda</taxon>
        <taxon>Hexapoda</taxon>
        <taxon>Insecta</taxon>
        <taxon>Pterygota</taxon>
        <taxon>Neoptera</taxon>
        <taxon>Endopterygota</taxon>
        <taxon>Lepidoptera</taxon>
        <taxon>Glossata</taxon>
        <taxon>Ditrysia</taxon>
        <taxon>Papilionoidea</taxon>
        <taxon>Nymphalidae</taxon>
        <taxon>Nymphalinae</taxon>
        <taxon>Euphydryas</taxon>
    </lineage>
</organism>
<gene>
    <name evidence="2" type="ORF">EEDITHA_LOCUS4982</name>
</gene>
<comment type="caution">
    <text evidence="2">The sequence shown here is derived from an EMBL/GenBank/DDBJ whole genome shotgun (WGS) entry which is preliminary data.</text>
</comment>
<keyword evidence="3" id="KW-1185">Reference proteome</keyword>
<reference evidence="2" key="1">
    <citation type="submission" date="2022-03" db="EMBL/GenBank/DDBJ databases">
        <authorList>
            <person name="Tunstrom K."/>
        </authorList>
    </citation>
    <scope>NUCLEOTIDE SEQUENCE</scope>
</reference>
<feature type="compositionally biased region" description="Polar residues" evidence="1">
    <location>
        <begin position="1"/>
        <end position="28"/>
    </location>
</feature>
<evidence type="ECO:0000256" key="1">
    <source>
        <dbReference type="SAM" id="MobiDB-lite"/>
    </source>
</evidence>
<accession>A0AAU9TSS8</accession>
<dbReference type="EMBL" id="CAKOGL010000007">
    <property type="protein sequence ID" value="CAH2088866.1"/>
    <property type="molecule type" value="Genomic_DNA"/>
</dbReference>
<protein>
    <submittedName>
        <fullName evidence="2">Uncharacterized protein</fullName>
    </submittedName>
</protein>
<dbReference type="Proteomes" id="UP001153954">
    <property type="component" value="Unassembled WGS sequence"/>
</dbReference>
<name>A0AAU9TSS8_EUPED</name>
<evidence type="ECO:0000313" key="2">
    <source>
        <dbReference type="EMBL" id="CAH2088866.1"/>
    </source>
</evidence>
<feature type="region of interest" description="Disordered" evidence="1">
    <location>
        <begin position="1"/>
        <end position="33"/>
    </location>
</feature>
<evidence type="ECO:0000313" key="3">
    <source>
        <dbReference type="Proteomes" id="UP001153954"/>
    </source>
</evidence>
<sequence>MSASEDSQPPTSCSEVNNLEPRQSTSSDEPPAKRHLYVSEIKEMWNLVKVFRKLGTREQAIAFTEQRGMILRTKMYYYHKKPMLVIFSTNKTVDSFVCNKGVCKNKTRISRFTKQGDMIRKH</sequence>